<dbReference type="PANTHER" id="PTHR43730">
    <property type="entry name" value="BETA-MANNOSIDASE"/>
    <property type="match status" value="1"/>
</dbReference>
<comment type="similarity">
    <text evidence="2">Belongs to the glycosyl hydrolase 2 family.</text>
</comment>
<evidence type="ECO:0000256" key="5">
    <source>
        <dbReference type="ARBA" id="ARBA00023295"/>
    </source>
</evidence>
<dbReference type="InterPro" id="IPR050887">
    <property type="entry name" value="Beta-mannosidase_GH2"/>
</dbReference>
<evidence type="ECO:0000259" key="6">
    <source>
        <dbReference type="Pfam" id="PF00703"/>
    </source>
</evidence>
<dbReference type="SUPFAM" id="SSF51445">
    <property type="entry name" value="(Trans)glycosidases"/>
    <property type="match status" value="1"/>
</dbReference>
<dbReference type="PANTHER" id="PTHR43730:SF1">
    <property type="entry name" value="BETA-MANNOSIDASE"/>
    <property type="match status" value="1"/>
</dbReference>
<dbReference type="EC" id="3.2.1.25" evidence="3"/>
<feature type="domain" description="Beta-mannosidase-like galactose-binding" evidence="7">
    <location>
        <begin position="35"/>
        <end position="201"/>
    </location>
</feature>
<evidence type="ECO:0000259" key="7">
    <source>
        <dbReference type="Pfam" id="PF22666"/>
    </source>
</evidence>
<dbReference type="InterPro" id="IPR006102">
    <property type="entry name" value="Ig-like_GH2"/>
</dbReference>
<dbReference type="EMBL" id="JACHVB010000019">
    <property type="protein sequence ID" value="MBC2593882.1"/>
    <property type="molecule type" value="Genomic_DNA"/>
</dbReference>
<gene>
    <name evidence="8" type="ORF">H5P28_06370</name>
</gene>
<dbReference type="GO" id="GO:0005975">
    <property type="term" value="P:carbohydrate metabolic process"/>
    <property type="evidence" value="ECO:0007669"/>
    <property type="project" value="InterPro"/>
</dbReference>
<dbReference type="Proteomes" id="UP000546464">
    <property type="component" value="Unassembled WGS sequence"/>
</dbReference>
<feature type="domain" description="Glycoside hydrolase family 2 immunoglobulin-like beta-sandwich" evidence="6">
    <location>
        <begin position="225"/>
        <end position="326"/>
    </location>
</feature>
<dbReference type="Gene3D" id="2.60.40.10">
    <property type="entry name" value="Immunoglobulins"/>
    <property type="match status" value="2"/>
</dbReference>
<reference evidence="8 9" key="1">
    <citation type="submission" date="2020-07" db="EMBL/GenBank/DDBJ databases">
        <authorList>
            <person name="Feng X."/>
        </authorList>
    </citation>
    <scope>NUCLEOTIDE SEQUENCE [LARGE SCALE GENOMIC DNA]</scope>
    <source>
        <strain evidence="8 9">JCM31066</strain>
    </source>
</reference>
<dbReference type="SUPFAM" id="SSF49785">
    <property type="entry name" value="Galactose-binding domain-like"/>
    <property type="match status" value="1"/>
</dbReference>
<dbReference type="Gene3D" id="2.60.120.260">
    <property type="entry name" value="Galactose-binding domain-like"/>
    <property type="match status" value="1"/>
</dbReference>
<dbReference type="InterPro" id="IPR013783">
    <property type="entry name" value="Ig-like_fold"/>
</dbReference>
<organism evidence="8 9">
    <name type="scientific">Ruficoccus amylovorans</name>
    <dbReference type="NCBI Taxonomy" id="1804625"/>
    <lineage>
        <taxon>Bacteria</taxon>
        <taxon>Pseudomonadati</taxon>
        <taxon>Verrucomicrobiota</taxon>
        <taxon>Opitutia</taxon>
        <taxon>Puniceicoccales</taxon>
        <taxon>Cerasicoccaceae</taxon>
        <taxon>Ruficoccus</taxon>
    </lineage>
</organism>
<dbReference type="InterPro" id="IPR054593">
    <property type="entry name" value="Beta-mannosidase-like_N2"/>
</dbReference>
<protein>
    <recommendedName>
        <fullName evidence="3">beta-mannosidase</fullName>
        <ecNumber evidence="3">3.2.1.25</ecNumber>
    </recommendedName>
</protein>
<keyword evidence="9" id="KW-1185">Reference proteome</keyword>
<accession>A0A842HBU1</accession>
<evidence type="ECO:0000256" key="3">
    <source>
        <dbReference type="ARBA" id="ARBA00012754"/>
    </source>
</evidence>
<dbReference type="RefSeq" id="WP_185674872.1">
    <property type="nucleotide sequence ID" value="NZ_JACHVB010000019.1"/>
</dbReference>
<dbReference type="InterPro" id="IPR036156">
    <property type="entry name" value="Beta-gal/glucu_dom_sf"/>
</dbReference>
<evidence type="ECO:0000313" key="8">
    <source>
        <dbReference type="EMBL" id="MBC2593882.1"/>
    </source>
</evidence>
<dbReference type="InterPro" id="IPR017853">
    <property type="entry name" value="GH"/>
</dbReference>
<sequence length="862" mass="96684">MADISTPLNDWTLRAAPVNTQQEQALDIPRAACTKIPAPGGGLIHQSLIRADIIKDPLIGENCFECEWTENCDWVYETSFDRPSEPDEKTRIELRFESLDGIATVRLNGETVARHRNSYRPLVVDVTDKLLPSRNQLEVHLSQGLDQIGIEESTAPDGVQFATEESLGYRDHRGEPRRIFLRKPAFGFGWDWNPRVATLGLAGSVQLVTSRAARIESLSGSTLSLSPEGASVKACVELNGLHYYSSTDARLTVELIGPDGTEVARKSRPLLVCSGFSEVDVHFFISNPRLWWPRGSGKQYLHTLRARLEDASGQTLSLVERQMGIRTLRLLSAETFAFEINGKKIFCQGGNWVPPDVIYTRADAERYRSILCSAADANMNMLRVWGGGRYEPDYFYETCDRLGLLVWQDFMFACSPYPDHLDWFRQEVAEEARYQVRRLSGHACLALWCGSNENTWAMCDWWGGKTRRGAHLYNDILPRAVRANAPHVPYWVGSPYGGETPNQYGVGNNHFWKEPGGTLCPDPTLRTDLTGHDRSGSFFISEYGYHGPCSLAETRRYLGTKDFDRRSRSWIHHTNTRSYENTLRMAVEQLYGIDLAAASNQDYLLYGSLWQGVAYAYSLDAARFRPECSGAIIWMLNEAWGEAGWGIIDHSLARKTAWYFVRRALAPLRLILRRDADTGRVDLMLHNQPGTPTDYAVELRANFPDGRILTLAQANGRAKRERQIVLSLEEAIPADAFVSAHGKAGEQALDSVLLWPGSFTALLDGDDAQPRLAIHPADNFEDSQTLALTLEADRFVHGVHFMLGEHVLPASDQYLDLFAGEARTVKLACPAKDAARLRIGWVGSHCRPENHCLNKLHTINVI</sequence>
<comment type="caution">
    <text evidence="8">The sequence shown here is derived from an EMBL/GenBank/DDBJ whole genome shotgun (WGS) entry which is preliminary data.</text>
</comment>
<dbReference type="GO" id="GO:0006516">
    <property type="term" value="P:glycoprotein catabolic process"/>
    <property type="evidence" value="ECO:0007669"/>
    <property type="project" value="TreeGrafter"/>
</dbReference>
<dbReference type="Pfam" id="PF22666">
    <property type="entry name" value="Glyco_hydro_2_N2"/>
    <property type="match status" value="1"/>
</dbReference>
<name>A0A842HBU1_9BACT</name>
<dbReference type="GO" id="GO:0004567">
    <property type="term" value="F:beta-mannosidase activity"/>
    <property type="evidence" value="ECO:0007669"/>
    <property type="project" value="UniProtKB-EC"/>
</dbReference>
<dbReference type="SUPFAM" id="SSF49303">
    <property type="entry name" value="beta-Galactosidase/glucuronidase domain"/>
    <property type="match status" value="2"/>
</dbReference>
<dbReference type="InterPro" id="IPR008979">
    <property type="entry name" value="Galactose-bd-like_sf"/>
</dbReference>
<evidence type="ECO:0000256" key="1">
    <source>
        <dbReference type="ARBA" id="ARBA00000829"/>
    </source>
</evidence>
<keyword evidence="5" id="KW-0326">Glycosidase</keyword>
<dbReference type="AlphaFoldDB" id="A0A842HBU1"/>
<comment type="catalytic activity">
    <reaction evidence="1">
        <text>Hydrolysis of terminal, non-reducing beta-D-mannose residues in beta-D-mannosides.</text>
        <dbReference type="EC" id="3.2.1.25"/>
    </reaction>
</comment>
<dbReference type="Pfam" id="PF00703">
    <property type="entry name" value="Glyco_hydro_2"/>
    <property type="match status" value="1"/>
</dbReference>
<dbReference type="Gene3D" id="3.20.20.80">
    <property type="entry name" value="Glycosidases"/>
    <property type="match status" value="1"/>
</dbReference>
<evidence type="ECO:0000256" key="2">
    <source>
        <dbReference type="ARBA" id="ARBA00007401"/>
    </source>
</evidence>
<evidence type="ECO:0000313" key="9">
    <source>
        <dbReference type="Proteomes" id="UP000546464"/>
    </source>
</evidence>
<evidence type="ECO:0000256" key="4">
    <source>
        <dbReference type="ARBA" id="ARBA00022801"/>
    </source>
</evidence>
<keyword evidence="4 8" id="KW-0378">Hydrolase</keyword>
<proteinExistence type="inferred from homology"/>